<protein>
    <recommendedName>
        <fullName evidence="4">Non-ribosomal peptide synthetase module</fullName>
    </recommendedName>
</protein>
<keyword evidence="3" id="KW-1185">Reference proteome</keyword>
<feature type="transmembrane region" description="Helical" evidence="1">
    <location>
        <begin position="91"/>
        <end position="108"/>
    </location>
</feature>
<sequence length="236" mass="28011">MENIRTASQILRVMMEEGKLERTGNKDLFMSYISESGVQEVLHAMTEELDAQVLRINNILYLIPSTENQLLGFRNKDVRDWLGSNVRQADAFLAYYIVAVIFNLFYGGKNRDPKQREFLSLVSIMEEMDRRTRDCLEHPEKTEELEQEYNMNFMNIAQNWDIKKGYEEGSRLTTKMGFLLRVMRLLQQEGLLRISENEKEIRTTNKLDDLMLHYYLNDDRVEEIQKIFKEEHHAEN</sequence>
<dbReference type="Pfam" id="PF19539">
    <property type="entry name" value="DUF6063"/>
    <property type="match status" value="1"/>
</dbReference>
<organism evidence="2 3">
    <name type="scientific">Proteiniclasticum aestuarii</name>
    <dbReference type="NCBI Taxonomy" id="2817862"/>
    <lineage>
        <taxon>Bacteria</taxon>
        <taxon>Bacillati</taxon>
        <taxon>Bacillota</taxon>
        <taxon>Clostridia</taxon>
        <taxon>Eubacteriales</taxon>
        <taxon>Clostridiaceae</taxon>
        <taxon>Proteiniclasticum</taxon>
    </lineage>
</organism>
<comment type="caution">
    <text evidence="2">The sequence shown here is derived from an EMBL/GenBank/DDBJ whole genome shotgun (WGS) entry which is preliminary data.</text>
</comment>
<evidence type="ECO:0000313" key="3">
    <source>
        <dbReference type="Proteomes" id="UP000664218"/>
    </source>
</evidence>
<reference evidence="2" key="1">
    <citation type="submission" date="2021-03" db="EMBL/GenBank/DDBJ databases">
        <title>Proteiniclasticum marinus sp. nov., isolated from tidal flat sediment.</title>
        <authorList>
            <person name="Namirimu T."/>
            <person name="Yang J.-A."/>
            <person name="Yang S.-H."/>
            <person name="Kim Y.-J."/>
            <person name="Kwon K.K."/>
        </authorList>
    </citation>
    <scope>NUCLEOTIDE SEQUENCE</scope>
    <source>
        <strain evidence="2">SCR006</strain>
    </source>
</reference>
<keyword evidence="1" id="KW-1133">Transmembrane helix</keyword>
<name>A0A939HAR3_9CLOT</name>
<dbReference type="Proteomes" id="UP000664218">
    <property type="component" value="Unassembled WGS sequence"/>
</dbReference>
<dbReference type="InterPro" id="IPR045707">
    <property type="entry name" value="DUF6063"/>
</dbReference>
<accession>A0A939HAR3</accession>
<evidence type="ECO:0000256" key="1">
    <source>
        <dbReference type="SAM" id="Phobius"/>
    </source>
</evidence>
<dbReference type="AlphaFoldDB" id="A0A939HAR3"/>
<proteinExistence type="predicted"/>
<evidence type="ECO:0008006" key="4">
    <source>
        <dbReference type="Google" id="ProtNLM"/>
    </source>
</evidence>
<keyword evidence="1" id="KW-0472">Membrane</keyword>
<dbReference type="EMBL" id="JAFNJU010000005">
    <property type="protein sequence ID" value="MBO1264865.1"/>
    <property type="molecule type" value="Genomic_DNA"/>
</dbReference>
<keyword evidence="1" id="KW-0812">Transmembrane</keyword>
<gene>
    <name evidence="2" type="ORF">J3A84_07470</name>
</gene>
<evidence type="ECO:0000313" key="2">
    <source>
        <dbReference type="EMBL" id="MBO1264865.1"/>
    </source>
</evidence>
<dbReference type="RefSeq" id="WP_207599392.1">
    <property type="nucleotide sequence ID" value="NZ_JAFNJU010000005.1"/>
</dbReference>